<evidence type="ECO:0000259" key="1">
    <source>
        <dbReference type="Pfam" id="PF06983"/>
    </source>
</evidence>
<name>A0A1H4CRZ7_BIZPA</name>
<protein>
    <submittedName>
        <fullName evidence="2">PhnB protein</fullName>
    </submittedName>
</protein>
<dbReference type="AlphaFoldDB" id="A0A1H4CRZ7"/>
<reference evidence="3" key="1">
    <citation type="submission" date="2016-10" db="EMBL/GenBank/DDBJ databases">
        <authorList>
            <person name="Varghese N."/>
            <person name="Submissions S."/>
        </authorList>
    </citation>
    <scope>NUCLEOTIDE SEQUENCE [LARGE SCALE GENOMIC DNA]</scope>
    <source>
        <strain evidence="3">DSM 23842</strain>
    </source>
</reference>
<gene>
    <name evidence="2" type="ORF">SAMN04487990_12133</name>
</gene>
<evidence type="ECO:0000313" key="3">
    <source>
        <dbReference type="Proteomes" id="UP000198846"/>
    </source>
</evidence>
<dbReference type="InterPro" id="IPR029068">
    <property type="entry name" value="Glyas_Bleomycin-R_OHBP_Dase"/>
</dbReference>
<dbReference type="OrthoDB" id="9795306at2"/>
<dbReference type="SUPFAM" id="SSF54593">
    <property type="entry name" value="Glyoxalase/Bleomycin resistance protein/Dihydroxybiphenyl dioxygenase"/>
    <property type="match status" value="1"/>
</dbReference>
<accession>A0A1H4CRZ7</accession>
<proteinExistence type="predicted"/>
<dbReference type="PANTHER" id="PTHR33990">
    <property type="entry name" value="PROTEIN YJDN-RELATED"/>
    <property type="match status" value="1"/>
</dbReference>
<dbReference type="EMBL" id="FNQK01000021">
    <property type="protein sequence ID" value="SEA63069.1"/>
    <property type="molecule type" value="Genomic_DNA"/>
</dbReference>
<dbReference type="STRING" id="283786.SAMN04487990_12133"/>
<dbReference type="CDD" id="cd06588">
    <property type="entry name" value="PhnB_like"/>
    <property type="match status" value="1"/>
</dbReference>
<dbReference type="PANTHER" id="PTHR33990:SF1">
    <property type="entry name" value="PROTEIN YJDN"/>
    <property type="match status" value="1"/>
</dbReference>
<organism evidence="2 3">
    <name type="scientific">Bizionia paragorgiae</name>
    <dbReference type="NCBI Taxonomy" id="283786"/>
    <lineage>
        <taxon>Bacteria</taxon>
        <taxon>Pseudomonadati</taxon>
        <taxon>Bacteroidota</taxon>
        <taxon>Flavobacteriia</taxon>
        <taxon>Flavobacteriales</taxon>
        <taxon>Flavobacteriaceae</taxon>
        <taxon>Bizionia</taxon>
    </lineage>
</organism>
<dbReference type="Proteomes" id="UP000198846">
    <property type="component" value="Unassembled WGS sequence"/>
</dbReference>
<dbReference type="RefSeq" id="WP_092136272.1">
    <property type="nucleotide sequence ID" value="NZ_FNQK01000021.1"/>
</dbReference>
<sequence length="144" mass="16435">MATINTYLNFNGNCEKAFNFYKAIFGGEFTYLGYFKDMPESEDCKIDDEDKNKIMHVSLPIGHSILMGSDTAGQQQDQFNQGNNFSISITADSKLEADTMFQKLSVDGHKIMPLEDTFWGDYFGMLVDKFGIQWMISYNKNSIK</sequence>
<feature type="domain" description="PhnB-like" evidence="1">
    <location>
        <begin position="4"/>
        <end position="136"/>
    </location>
</feature>
<evidence type="ECO:0000313" key="2">
    <source>
        <dbReference type="EMBL" id="SEA63069.1"/>
    </source>
</evidence>
<dbReference type="InterPro" id="IPR028973">
    <property type="entry name" value="PhnB-like"/>
</dbReference>
<keyword evidence="3" id="KW-1185">Reference proteome</keyword>
<dbReference type="Gene3D" id="3.10.180.10">
    <property type="entry name" value="2,3-Dihydroxybiphenyl 1,2-Dioxygenase, domain 1"/>
    <property type="match status" value="1"/>
</dbReference>
<dbReference type="Pfam" id="PF06983">
    <property type="entry name" value="3-dmu-9_3-mt"/>
    <property type="match status" value="1"/>
</dbReference>